<dbReference type="Proteomes" id="UP000198211">
    <property type="component" value="Unassembled WGS sequence"/>
</dbReference>
<feature type="compositionally biased region" description="Acidic residues" evidence="1">
    <location>
        <begin position="181"/>
        <end position="194"/>
    </location>
</feature>
<protein>
    <submittedName>
        <fullName evidence="2">Uncharacterized protein</fullName>
    </submittedName>
</protein>
<dbReference type="EMBL" id="NBNE01000058">
    <property type="protein sequence ID" value="OWZ23516.1"/>
    <property type="molecule type" value="Genomic_DNA"/>
</dbReference>
<dbReference type="AlphaFoldDB" id="A0A225X0S3"/>
<comment type="caution">
    <text evidence="2">The sequence shown here is derived from an EMBL/GenBank/DDBJ whole genome shotgun (WGS) entry which is preliminary data.</text>
</comment>
<evidence type="ECO:0000256" key="1">
    <source>
        <dbReference type="SAM" id="MobiDB-lite"/>
    </source>
</evidence>
<proteinExistence type="predicted"/>
<feature type="region of interest" description="Disordered" evidence="1">
    <location>
        <begin position="180"/>
        <end position="203"/>
    </location>
</feature>
<organism evidence="2 3">
    <name type="scientific">Phytophthora megakarya</name>
    <dbReference type="NCBI Taxonomy" id="4795"/>
    <lineage>
        <taxon>Eukaryota</taxon>
        <taxon>Sar</taxon>
        <taxon>Stramenopiles</taxon>
        <taxon>Oomycota</taxon>
        <taxon>Peronosporomycetes</taxon>
        <taxon>Peronosporales</taxon>
        <taxon>Peronosporaceae</taxon>
        <taxon>Phytophthora</taxon>
    </lineage>
</organism>
<dbReference type="OrthoDB" id="113522at2759"/>
<keyword evidence="3" id="KW-1185">Reference proteome</keyword>
<evidence type="ECO:0000313" key="3">
    <source>
        <dbReference type="Proteomes" id="UP000198211"/>
    </source>
</evidence>
<reference evidence="3" key="1">
    <citation type="submission" date="2017-03" db="EMBL/GenBank/DDBJ databases">
        <title>Phytopthora megakarya and P. palmivora, two closely related causual agents of cacao black pod achieved similar genome size and gene model numbers by different mechanisms.</title>
        <authorList>
            <person name="Ali S."/>
            <person name="Shao J."/>
            <person name="Larry D.J."/>
            <person name="Kronmiller B."/>
            <person name="Shen D."/>
            <person name="Strem M.D."/>
            <person name="Melnick R.L."/>
            <person name="Guiltinan M.J."/>
            <person name="Tyler B.M."/>
            <person name="Meinhardt L.W."/>
            <person name="Bailey B.A."/>
        </authorList>
    </citation>
    <scope>NUCLEOTIDE SEQUENCE [LARGE SCALE GENOMIC DNA]</scope>
    <source>
        <strain evidence="3">zdho120</strain>
    </source>
</reference>
<accession>A0A225X0S3</accession>
<name>A0A225X0S3_9STRA</name>
<feature type="region of interest" description="Disordered" evidence="1">
    <location>
        <begin position="82"/>
        <end position="102"/>
    </location>
</feature>
<feature type="compositionally biased region" description="Polar residues" evidence="1">
    <location>
        <begin position="88"/>
        <end position="102"/>
    </location>
</feature>
<gene>
    <name evidence="2" type="ORF">PHMEG_0001582</name>
</gene>
<sequence>MAFQARWGELKKIGWHSKTPTGLSVDFTYLKPGRTKPDVMDLRMQQDTEVVKWLQPLVKQLQRMQSGNYGGDTTSVSLGVIEDGPVPSQRNQASDFEEAGSSSKSDVEFDVASSVVENKDAKDNIPTTRLFVIMMAKVRLSCMYKIEVQTNLNVLYYIVFTRDSNVVSLIDDPKSYTTFESDAENDDGDIEDMYVEGNRDSEV</sequence>
<evidence type="ECO:0000313" key="2">
    <source>
        <dbReference type="EMBL" id="OWZ23516.1"/>
    </source>
</evidence>